<protein>
    <submittedName>
        <fullName evidence="1">Uncharacterized protein</fullName>
    </submittedName>
</protein>
<organism evidence="1 2">
    <name type="scientific">Nonomuraea jabiensis</name>
    <dbReference type="NCBI Taxonomy" id="882448"/>
    <lineage>
        <taxon>Bacteria</taxon>
        <taxon>Bacillati</taxon>
        <taxon>Actinomycetota</taxon>
        <taxon>Actinomycetes</taxon>
        <taxon>Streptosporangiales</taxon>
        <taxon>Streptosporangiaceae</taxon>
        <taxon>Nonomuraea</taxon>
    </lineage>
</organism>
<keyword evidence="2" id="KW-1185">Reference proteome</keyword>
<evidence type="ECO:0000313" key="1">
    <source>
        <dbReference type="EMBL" id="MBB5778137.1"/>
    </source>
</evidence>
<dbReference type="AlphaFoldDB" id="A0A7W9LBV5"/>
<name>A0A7W9LBV5_9ACTN</name>
<gene>
    <name evidence="1" type="ORF">HD596_004893</name>
</gene>
<dbReference type="Proteomes" id="UP000579153">
    <property type="component" value="Unassembled WGS sequence"/>
</dbReference>
<sequence>MRADEGCLSPHVPMARRGHVRLTWLEPHGALDRVRVVAWTCTCRAVFYELCEGGGQTLIRRTLQTEAGDVVHETYQGSIIEARAVWTALLSGQAR</sequence>
<reference evidence="1 2" key="1">
    <citation type="submission" date="2020-08" db="EMBL/GenBank/DDBJ databases">
        <title>Sequencing the genomes of 1000 actinobacteria strains.</title>
        <authorList>
            <person name="Klenk H.-P."/>
        </authorList>
    </citation>
    <scope>NUCLEOTIDE SEQUENCE [LARGE SCALE GENOMIC DNA]</scope>
    <source>
        <strain evidence="1 2">DSM 45507</strain>
    </source>
</reference>
<dbReference type="EMBL" id="JACHMB010000001">
    <property type="protein sequence ID" value="MBB5778137.1"/>
    <property type="molecule type" value="Genomic_DNA"/>
</dbReference>
<proteinExistence type="predicted"/>
<accession>A0A7W9LBV5</accession>
<comment type="caution">
    <text evidence="1">The sequence shown here is derived from an EMBL/GenBank/DDBJ whole genome shotgun (WGS) entry which is preliminary data.</text>
</comment>
<evidence type="ECO:0000313" key="2">
    <source>
        <dbReference type="Proteomes" id="UP000579153"/>
    </source>
</evidence>